<evidence type="ECO:0000259" key="9">
    <source>
        <dbReference type="Pfam" id="PF13839"/>
    </source>
</evidence>
<feature type="region of interest" description="Disordered" evidence="7">
    <location>
        <begin position="702"/>
        <end position="722"/>
    </location>
</feature>
<keyword evidence="3 8" id="KW-0812">Transmembrane</keyword>
<dbReference type="Proteomes" id="UP000029120">
    <property type="component" value="Chromosome 3"/>
</dbReference>
<dbReference type="Pfam" id="PF14416">
    <property type="entry name" value="PMR5N"/>
    <property type="match status" value="1"/>
</dbReference>
<proteinExistence type="inferred from homology"/>
<dbReference type="AlphaFoldDB" id="A0A087H8W9"/>
<name>A0A087H8W9_ARAAL</name>
<gene>
    <name evidence="11" type="ordered locus">AALP_Aa3g130800</name>
</gene>
<dbReference type="InterPro" id="IPR026057">
    <property type="entry name" value="TBL_C"/>
</dbReference>
<reference evidence="12" key="1">
    <citation type="journal article" date="2015" name="Nat. Plants">
        <title>Genome expansion of Arabis alpina linked with retrotransposition and reduced symmetric DNA methylation.</title>
        <authorList>
            <person name="Willing E.M."/>
            <person name="Rawat V."/>
            <person name="Mandakova T."/>
            <person name="Maumus F."/>
            <person name="James G.V."/>
            <person name="Nordstroem K.J."/>
            <person name="Becker C."/>
            <person name="Warthmann N."/>
            <person name="Chica C."/>
            <person name="Szarzynska B."/>
            <person name="Zytnicki M."/>
            <person name="Albani M.C."/>
            <person name="Kiefer C."/>
            <person name="Bergonzi S."/>
            <person name="Castaings L."/>
            <person name="Mateos J.L."/>
            <person name="Berns M.C."/>
            <person name="Bujdoso N."/>
            <person name="Piofczyk T."/>
            <person name="de Lorenzo L."/>
            <person name="Barrero-Sicilia C."/>
            <person name="Mateos I."/>
            <person name="Piednoel M."/>
            <person name="Hagmann J."/>
            <person name="Chen-Min-Tao R."/>
            <person name="Iglesias-Fernandez R."/>
            <person name="Schuster S.C."/>
            <person name="Alonso-Blanco C."/>
            <person name="Roudier F."/>
            <person name="Carbonero P."/>
            <person name="Paz-Ares J."/>
            <person name="Davis S.J."/>
            <person name="Pecinka A."/>
            <person name="Quesneville H."/>
            <person name="Colot V."/>
            <person name="Lysak M.A."/>
            <person name="Weigel D."/>
            <person name="Coupland G."/>
            <person name="Schneeberger K."/>
        </authorList>
    </citation>
    <scope>NUCLEOTIDE SEQUENCE [LARGE SCALE GENOMIC DNA]</scope>
    <source>
        <strain evidence="12">cv. Pajares</strain>
    </source>
</reference>
<evidence type="ECO:0000256" key="8">
    <source>
        <dbReference type="SAM" id="Phobius"/>
    </source>
</evidence>
<keyword evidence="6 8" id="KW-0472">Membrane</keyword>
<dbReference type="GO" id="GO:0005794">
    <property type="term" value="C:Golgi apparatus"/>
    <property type="evidence" value="ECO:0007669"/>
    <property type="project" value="TreeGrafter"/>
</dbReference>
<dbReference type="Gramene" id="KFK38571">
    <property type="protein sequence ID" value="KFK38571"/>
    <property type="gene ID" value="AALP_AA3G130800"/>
</dbReference>
<feature type="domain" description="Trichome birefringence-like N-terminal" evidence="10">
    <location>
        <begin position="169"/>
        <end position="221"/>
    </location>
</feature>
<dbReference type="PANTHER" id="PTHR32285:SF164">
    <property type="entry name" value="PROTEIN TRICHOME BIREFRINGENCE-LIKE 1"/>
    <property type="match status" value="1"/>
</dbReference>
<feature type="domain" description="Trichome birefringence-like C-terminal" evidence="9">
    <location>
        <begin position="222"/>
        <end position="474"/>
    </location>
</feature>
<feature type="compositionally biased region" description="Low complexity" evidence="7">
    <location>
        <begin position="702"/>
        <end position="713"/>
    </location>
</feature>
<accession>A0A087H8W9</accession>
<feature type="transmembrane region" description="Helical" evidence="8">
    <location>
        <begin position="35"/>
        <end position="53"/>
    </location>
</feature>
<dbReference type="InterPro" id="IPR025846">
    <property type="entry name" value="TBL_N"/>
</dbReference>
<comment type="similarity">
    <text evidence="2">Belongs to the PC-esterase family. TBL subfamily.</text>
</comment>
<evidence type="ECO:0000256" key="7">
    <source>
        <dbReference type="SAM" id="MobiDB-lite"/>
    </source>
</evidence>
<dbReference type="GO" id="GO:0016413">
    <property type="term" value="F:O-acetyltransferase activity"/>
    <property type="evidence" value="ECO:0007669"/>
    <property type="project" value="InterPro"/>
</dbReference>
<organism evidence="11 12">
    <name type="scientific">Arabis alpina</name>
    <name type="common">Alpine rock-cress</name>
    <dbReference type="NCBI Taxonomy" id="50452"/>
    <lineage>
        <taxon>Eukaryota</taxon>
        <taxon>Viridiplantae</taxon>
        <taxon>Streptophyta</taxon>
        <taxon>Embryophyta</taxon>
        <taxon>Tracheophyta</taxon>
        <taxon>Spermatophyta</taxon>
        <taxon>Magnoliopsida</taxon>
        <taxon>eudicotyledons</taxon>
        <taxon>Gunneridae</taxon>
        <taxon>Pentapetalae</taxon>
        <taxon>rosids</taxon>
        <taxon>malvids</taxon>
        <taxon>Brassicales</taxon>
        <taxon>Brassicaceae</taxon>
        <taxon>Arabideae</taxon>
        <taxon>Arabis</taxon>
    </lineage>
</organism>
<keyword evidence="4" id="KW-0735">Signal-anchor</keyword>
<comment type="subcellular location">
    <subcellularLocation>
        <location evidence="1">Membrane</location>
        <topology evidence="1">Single-pass membrane protein</topology>
    </subcellularLocation>
</comment>
<dbReference type="OrthoDB" id="630188at2759"/>
<evidence type="ECO:0000259" key="10">
    <source>
        <dbReference type="Pfam" id="PF14416"/>
    </source>
</evidence>
<sequence>MASDSVKQTPIHGVSSVTVEFKSFFSAVKPRKTSTFVYAFVFTFAAFTVFIAFSPSPITVVAPSYTLPIVTSPSNFTTLSAPAPENLTLVTKNLTFESVLVNETTNTTTKNETFQSRTSHARENMSCPDNSDKPRAVEQPLSKVITVNSTVSSTRKQSKRRREIESLRNCEFFEGEWVKDDSYPLYKPGSCNLIDEQFNCVSNGRPDLDFQKLKWKPKKCSLPRLNGGRLLEMIRGRRLVFVGDSMNRNMWESLVCILKGSVKDESPVFEAHGKHHFRWEAEYSFVFKDYDCTVEFYASPFLVQEWEVEDKNGTKKETLRLDLVGKSSEQYKGADILVFNTGHWWTHEKTSKGEDYYQEGSNVYPKLDVDEAFWKALTTWSRWVDKNVNPKKSLVFFRGYSPSHFSGGQWNAGGACDDETEPIKNETYLTPYPSKMEILERVLRGMKTPVTYVNITRLTDYRKDAHPSIYRKQKLSVEETPIYFTRPLMATPIPPQTNPQLNNPDPKQIIMMDPLPTFTKIYNFVAQDEQQGTISPAVTEPAVFQASVTQGKPHGNVYQGKPRPLCSHCGILGHIAARCYKAHGYPPGYKTTPSCSKGQYQPKHGVNMVHTQCDNQHSTDAPSYHVISYNGAQYAPIGSYPPTVTTAGSSVNHSINMVNNGKSLMTGQSSVGDSEHISQLIAQLNKQLQGSAYQVIGTPTASGASGSISAQGSFTGQDDWSG</sequence>
<keyword evidence="5 8" id="KW-1133">Transmembrane helix</keyword>
<dbReference type="EMBL" id="CM002871">
    <property type="protein sequence ID" value="KFK38571.1"/>
    <property type="molecule type" value="Genomic_DNA"/>
</dbReference>
<keyword evidence="12" id="KW-1185">Reference proteome</keyword>
<evidence type="ECO:0000256" key="4">
    <source>
        <dbReference type="ARBA" id="ARBA00022968"/>
    </source>
</evidence>
<dbReference type="Pfam" id="PF13839">
    <property type="entry name" value="PC-Esterase"/>
    <property type="match status" value="1"/>
</dbReference>
<evidence type="ECO:0000256" key="6">
    <source>
        <dbReference type="ARBA" id="ARBA00023136"/>
    </source>
</evidence>
<dbReference type="InterPro" id="IPR029962">
    <property type="entry name" value="TBL"/>
</dbReference>
<evidence type="ECO:0000313" key="11">
    <source>
        <dbReference type="EMBL" id="KFK38571.1"/>
    </source>
</evidence>
<protein>
    <submittedName>
        <fullName evidence="11">Uncharacterized protein</fullName>
    </submittedName>
</protein>
<evidence type="ECO:0000256" key="2">
    <source>
        <dbReference type="ARBA" id="ARBA00007727"/>
    </source>
</evidence>
<evidence type="ECO:0000256" key="3">
    <source>
        <dbReference type="ARBA" id="ARBA00022692"/>
    </source>
</evidence>
<evidence type="ECO:0000256" key="1">
    <source>
        <dbReference type="ARBA" id="ARBA00004167"/>
    </source>
</evidence>
<dbReference type="GO" id="GO:0016020">
    <property type="term" value="C:membrane"/>
    <property type="evidence" value="ECO:0007669"/>
    <property type="project" value="UniProtKB-SubCell"/>
</dbReference>
<evidence type="ECO:0000256" key="5">
    <source>
        <dbReference type="ARBA" id="ARBA00022989"/>
    </source>
</evidence>
<dbReference type="PANTHER" id="PTHR32285">
    <property type="entry name" value="PROTEIN TRICHOME BIREFRINGENCE-LIKE 9-RELATED"/>
    <property type="match status" value="1"/>
</dbReference>
<evidence type="ECO:0000313" key="12">
    <source>
        <dbReference type="Proteomes" id="UP000029120"/>
    </source>
</evidence>
<dbReference type="OMA" id="HARENMS"/>
<dbReference type="eggNOG" id="KOG0017">
    <property type="taxonomic scope" value="Eukaryota"/>
</dbReference>
<feature type="region of interest" description="Disordered" evidence="7">
    <location>
        <begin position="108"/>
        <end position="134"/>
    </location>
</feature>